<dbReference type="OrthoDB" id="6123450at2759"/>
<dbReference type="PANTHER" id="PTHR32438:SF5">
    <property type="entry name" value="4-ALPHA-GLUCANOTRANSFERASE DPE1, CHLOROPLASTIC_AMYLOPLASTIC"/>
    <property type="match status" value="1"/>
</dbReference>
<dbReference type="InParanoid" id="A0A2P6NQZ8"/>
<dbReference type="PANTHER" id="PTHR32438">
    <property type="entry name" value="4-ALPHA-GLUCANOTRANSFERASE DPE1, CHLOROPLASTIC/AMYLOPLASTIC"/>
    <property type="match status" value="1"/>
</dbReference>
<dbReference type="NCBIfam" id="NF011080">
    <property type="entry name" value="PRK14508.1-3"/>
    <property type="match status" value="1"/>
</dbReference>
<evidence type="ECO:0000256" key="8">
    <source>
        <dbReference type="ARBA" id="ARBA00031501"/>
    </source>
</evidence>
<dbReference type="AlphaFoldDB" id="A0A2P6NQZ8"/>
<evidence type="ECO:0000256" key="5">
    <source>
        <dbReference type="ARBA" id="ARBA00022679"/>
    </source>
</evidence>
<accession>A0A2P6NQZ8</accession>
<evidence type="ECO:0000256" key="2">
    <source>
        <dbReference type="ARBA" id="ARBA00005684"/>
    </source>
</evidence>
<keyword evidence="6" id="KW-0119">Carbohydrate metabolism</keyword>
<evidence type="ECO:0000256" key="1">
    <source>
        <dbReference type="ARBA" id="ARBA00000439"/>
    </source>
</evidence>
<feature type="region of interest" description="Disordered" evidence="9">
    <location>
        <begin position="469"/>
        <end position="505"/>
    </location>
</feature>
<sequence length="592" mass="66758">MRRLASQTRLPHTIQHLSRSPLSIPSLKLPSIRKMTTNSQSEESITSLEVRRSGILLHPTSLPGPYGIGDVGPASIKFLDWMHEAGQTLWQFLPLNPHGHAGTPYAVPSAMAASPAMIALEPLLDVGLLKPEDVKELTQLNQEKVDYNNLTPLKRKALRLARDRFRSGEVQHEQLGQWKEKMEEYVKSQGKEWLEDFALFMAISEDTKKCWVEWPAELRNRSADALDKARQAYADAIDEHYFNQFLFAEQWKATREKAANLNIKLVGDIPIFVAYDSADVWANQKLFKLNAEGRQTVQAGVPPDYFSATGQLWGNPMYDWKACAEENYKWWALRFRRTLALADIVRIDHFRGFQAAWEVPITDKTAQGGKWVEGAGDKVFKSVNEQLKKKIPIIAEDLGLITKEVTDLREGLQFPGMRVLQFAWDSPNSEHLPHNVPYPGTVIYTGTHDNDTVRGFAEKATPEQRRFLRDYLGRSTTPSVAPGEKRKRGEGDADVSASSDREKDEAKEIIETASWDMIRLAISSTAYTSIVQLQDVLDLGSEARMNTPATAEGNWAWRLKSQEALTSESASKLKHLVNTYGRASASEQPEKK</sequence>
<keyword evidence="11" id="KW-1185">Reference proteome</keyword>
<evidence type="ECO:0000256" key="3">
    <source>
        <dbReference type="ARBA" id="ARBA00012560"/>
    </source>
</evidence>
<dbReference type="SUPFAM" id="SSF51445">
    <property type="entry name" value="(Trans)glycosidases"/>
    <property type="match status" value="1"/>
</dbReference>
<dbReference type="InterPro" id="IPR017853">
    <property type="entry name" value="GH"/>
</dbReference>
<name>A0A2P6NQZ8_9EUKA</name>
<comment type="caution">
    <text evidence="10">The sequence shown here is derived from an EMBL/GenBank/DDBJ whole genome shotgun (WGS) entry which is preliminary data.</text>
</comment>
<organism evidence="10 11">
    <name type="scientific">Planoprotostelium fungivorum</name>
    <dbReference type="NCBI Taxonomy" id="1890364"/>
    <lineage>
        <taxon>Eukaryota</taxon>
        <taxon>Amoebozoa</taxon>
        <taxon>Evosea</taxon>
        <taxon>Variosea</taxon>
        <taxon>Cavosteliida</taxon>
        <taxon>Cavosteliaceae</taxon>
        <taxon>Planoprotostelium</taxon>
    </lineage>
</organism>
<keyword evidence="4" id="KW-0328">Glycosyltransferase</keyword>
<dbReference type="Gene3D" id="3.20.20.80">
    <property type="entry name" value="Glycosidases"/>
    <property type="match status" value="1"/>
</dbReference>
<evidence type="ECO:0000256" key="7">
    <source>
        <dbReference type="ARBA" id="ARBA00031423"/>
    </source>
</evidence>
<evidence type="ECO:0000256" key="4">
    <source>
        <dbReference type="ARBA" id="ARBA00022676"/>
    </source>
</evidence>
<keyword evidence="5 10" id="KW-0808">Transferase</keyword>
<dbReference type="STRING" id="1890364.A0A2P6NQZ8"/>
<gene>
    <name evidence="10" type="ORF">PROFUN_05501</name>
</gene>
<evidence type="ECO:0000256" key="9">
    <source>
        <dbReference type="SAM" id="MobiDB-lite"/>
    </source>
</evidence>
<comment type="similarity">
    <text evidence="2">Belongs to the disproportionating enzyme family.</text>
</comment>
<protein>
    <recommendedName>
        <fullName evidence="3">4-alpha-glucanotransferase</fullName>
        <ecNumber evidence="3">2.4.1.25</ecNumber>
    </recommendedName>
    <alternativeName>
        <fullName evidence="7">Amylomaltase</fullName>
    </alternativeName>
    <alternativeName>
        <fullName evidence="8">Disproportionating enzyme</fullName>
    </alternativeName>
</protein>
<dbReference type="Pfam" id="PF02446">
    <property type="entry name" value="Glyco_hydro_77"/>
    <property type="match status" value="1"/>
</dbReference>
<dbReference type="EC" id="2.4.1.25" evidence="3"/>
<proteinExistence type="inferred from homology"/>
<dbReference type="Proteomes" id="UP000241769">
    <property type="component" value="Unassembled WGS sequence"/>
</dbReference>
<dbReference type="EMBL" id="MDYQ01000032">
    <property type="protein sequence ID" value="PRP86360.1"/>
    <property type="molecule type" value="Genomic_DNA"/>
</dbReference>
<dbReference type="InterPro" id="IPR003385">
    <property type="entry name" value="Glyco_hydro_77"/>
</dbReference>
<comment type="catalytic activity">
    <reaction evidence="1">
        <text>Transfers a segment of a (1-&gt;4)-alpha-D-glucan to a new position in an acceptor, which may be glucose or a (1-&gt;4)-alpha-D-glucan.</text>
        <dbReference type="EC" id="2.4.1.25"/>
    </reaction>
</comment>
<dbReference type="NCBIfam" id="TIGR00217">
    <property type="entry name" value="malQ"/>
    <property type="match status" value="1"/>
</dbReference>
<dbReference type="GO" id="GO:0004134">
    <property type="term" value="F:4-alpha-glucanotransferase activity"/>
    <property type="evidence" value="ECO:0007669"/>
    <property type="project" value="UniProtKB-EC"/>
</dbReference>
<evidence type="ECO:0000256" key="6">
    <source>
        <dbReference type="ARBA" id="ARBA00023277"/>
    </source>
</evidence>
<evidence type="ECO:0000313" key="11">
    <source>
        <dbReference type="Proteomes" id="UP000241769"/>
    </source>
</evidence>
<evidence type="ECO:0000313" key="10">
    <source>
        <dbReference type="EMBL" id="PRP86360.1"/>
    </source>
</evidence>
<reference evidence="10 11" key="1">
    <citation type="journal article" date="2018" name="Genome Biol. Evol.">
        <title>Multiple Roots of Fruiting Body Formation in Amoebozoa.</title>
        <authorList>
            <person name="Hillmann F."/>
            <person name="Forbes G."/>
            <person name="Novohradska S."/>
            <person name="Ferling I."/>
            <person name="Riege K."/>
            <person name="Groth M."/>
            <person name="Westermann M."/>
            <person name="Marz M."/>
            <person name="Spaller T."/>
            <person name="Winckler T."/>
            <person name="Schaap P."/>
            <person name="Glockner G."/>
        </authorList>
    </citation>
    <scope>NUCLEOTIDE SEQUENCE [LARGE SCALE GENOMIC DNA]</scope>
    <source>
        <strain evidence="10 11">Jena</strain>
    </source>
</reference>
<dbReference type="GO" id="GO:0005975">
    <property type="term" value="P:carbohydrate metabolic process"/>
    <property type="evidence" value="ECO:0007669"/>
    <property type="project" value="InterPro"/>
</dbReference>